<dbReference type="InterPro" id="IPR001638">
    <property type="entry name" value="Solute-binding_3/MltF_N"/>
</dbReference>
<keyword evidence="3" id="KW-0449">Lipoprotein</keyword>
<dbReference type="EMBL" id="BAAADO010000002">
    <property type="protein sequence ID" value="GAA0487785.1"/>
    <property type="molecule type" value="Genomic_DNA"/>
</dbReference>
<dbReference type="RefSeq" id="WP_343838651.1">
    <property type="nucleotide sequence ID" value="NZ_BAAADO010000002.1"/>
</dbReference>
<keyword evidence="2" id="KW-0564">Palmitate</keyword>
<dbReference type="PANTHER" id="PTHR35936:SF17">
    <property type="entry name" value="ARGININE-BINDING EXTRACELLULAR PROTEIN ARTP"/>
    <property type="match status" value="1"/>
</dbReference>
<protein>
    <submittedName>
        <fullName evidence="7">Basic amino acid ABC transporter substrate-binding protein</fullName>
    </submittedName>
</protein>
<name>A0ABP3KVG7_9BACI</name>
<evidence type="ECO:0000256" key="2">
    <source>
        <dbReference type="ARBA" id="ARBA00023139"/>
    </source>
</evidence>
<feature type="domain" description="Solute-binding protein family 3/N-terminal" evidence="5">
    <location>
        <begin position="36"/>
        <end position="258"/>
    </location>
</feature>
<feature type="signal peptide" evidence="4">
    <location>
        <begin position="1"/>
        <end position="17"/>
    </location>
</feature>
<gene>
    <name evidence="7" type="ORF">GCM10008986_11660</name>
</gene>
<feature type="domain" description="Ionotropic glutamate receptor C-terminal" evidence="6">
    <location>
        <begin position="36"/>
        <end position="257"/>
    </location>
</feature>
<evidence type="ECO:0000256" key="3">
    <source>
        <dbReference type="ARBA" id="ARBA00023288"/>
    </source>
</evidence>
<evidence type="ECO:0000259" key="5">
    <source>
        <dbReference type="SMART" id="SM00062"/>
    </source>
</evidence>
<dbReference type="PANTHER" id="PTHR35936">
    <property type="entry name" value="MEMBRANE-BOUND LYTIC MUREIN TRANSGLYCOSYLASE F"/>
    <property type="match status" value="1"/>
</dbReference>
<dbReference type="Proteomes" id="UP001500880">
    <property type="component" value="Unassembled WGS sequence"/>
</dbReference>
<dbReference type="SUPFAM" id="SSF53850">
    <property type="entry name" value="Periplasmic binding protein-like II"/>
    <property type="match status" value="1"/>
</dbReference>
<dbReference type="Gene3D" id="3.40.190.10">
    <property type="entry name" value="Periplasmic binding protein-like II"/>
    <property type="match status" value="2"/>
</dbReference>
<feature type="chain" id="PRO_5046534300" evidence="4">
    <location>
        <begin position="18"/>
        <end position="262"/>
    </location>
</feature>
<reference evidence="8" key="1">
    <citation type="journal article" date="2019" name="Int. J. Syst. Evol. Microbiol.">
        <title>The Global Catalogue of Microorganisms (GCM) 10K type strain sequencing project: providing services to taxonomists for standard genome sequencing and annotation.</title>
        <authorList>
            <consortium name="The Broad Institute Genomics Platform"/>
            <consortium name="The Broad Institute Genome Sequencing Center for Infectious Disease"/>
            <person name="Wu L."/>
            <person name="Ma J."/>
        </authorList>
    </citation>
    <scope>NUCLEOTIDE SEQUENCE [LARGE SCALE GENOMIC DNA]</scope>
    <source>
        <strain evidence="8">JCM 12389</strain>
    </source>
</reference>
<comment type="caution">
    <text evidence="7">The sequence shown here is derived from an EMBL/GenBank/DDBJ whole genome shotgun (WGS) entry which is preliminary data.</text>
</comment>
<evidence type="ECO:0000256" key="1">
    <source>
        <dbReference type="ARBA" id="ARBA00022729"/>
    </source>
</evidence>
<organism evidence="7 8">
    <name type="scientific">Salinibacillus aidingensis</name>
    <dbReference type="NCBI Taxonomy" id="237684"/>
    <lineage>
        <taxon>Bacteria</taxon>
        <taxon>Bacillati</taxon>
        <taxon>Bacillota</taxon>
        <taxon>Bacilli</taxon>
        <taxon>Bacillales</taxon>
        <taxon>Bacillaceae</taxon>
        <taxon>Salinibacillus</taxon>
    </lineage>
</organism>
<accession>A0ABP3KVG7</accession>
<dbReference type="Pfam" id="PF00497">
    <property type="entry name" value="SBP_bac_3"/>
    <property type="match status" value="1"/>
</dbReference>
<dbReference type="SMART" id="SM00079">
    <property type="entry name" value="PBPe"/>
    <property type="match status" value="1"/>
</dbReference>
<dbReference type="InterPro" id="IPR001320">
    <property type="entry name" value="Iontro_rcpt_C"/>
</dbReference>
<evidence type="ECO:0000313" key="8">
    <source>
        <dbReference type="Proteomes" id="UP001500880"/>
    </source>
</evidence>
<dbReference type="PROSITE" id="PS51257">
    <property type="entry name" value="PROKAR_LIPOPROTEIN"/>
    <property type="match status" value="1"/>
</dbReference>
<dbReference type="CDD" id="cd13624">
    <property type="entry name" value="PBP2_Arg_Lys_His"/>
    <property type="match status" value="1"/>
</dbReference>
<evidence type="ECO:0000256" key="4">
    <source>
        <dbReference type="SAM" id="SignalP"/>
    </source>
</evidence>
<evidence type="ECO:0000313" key="7">
    <source>
        <dbReference type="EMBL" id="GAA0487785.1"/>
    </source>
</evidence>
<proteinExistence type="predicted"/>
<dbReference type="SMART" id="SM00062">
    <property type="entry name" value="PBPb"/>
    <property type="match status" value="1"/>
</dbReference>
<keyword evidence="8" id="KW-1185">Reference proteome</keyword>
<evidence type="ECO:0000259" key="6">
    <source>
        <dbReference type="SMART" id="SM00079"/>
    </source>
</evidence>
<keyword evidence="1 4" id="KW-0732">Signal</keyword>
<sequence length="262" mass="29060">MKKIVALIMGISLILLTACGGEDTPSNTSSGEELKELTIATDAAFAPFEFMDKGEVTGFDVDFATAVLKEAGYKANFDNVGWETMLQNIVNEKADLGVAGITITDERKETYDFSKPYFESTQLILVPEDSQISSVEDLKDKNVGVQISTTGAEAAQKIFGKNSDQIHQYDQVPLAIMAMQQNDVDAVIVDNAVAQEYLKNNPDAEIKIVKDKNAFESEYYGFMFPKGSDLVDEINQAMETVMENGTYDEIYKEWFGQKPDKF</sequence>